<evidence type="ECO:0000256" key="8">
    <source>
        <dbReference type="ARBA" id="ARBA00023143"/>
    </source>
</evidence>
<proteinExistence type="inferred from homology"/>
<dbReference type="InterPro" id="IPR043427">
    <property type="entry name" value="YscJ/FliF"/>
</dbReference>
<evidence type="ECO:0000256" key="9">
    <source>
        <dbReference type="PIRNR" id="PIRNR004862"/>
    </source>
</evidence>
<keyword evidence="7 11" id="KW-0472">Membrane</keyword>
<evidence type="ECO:0000313" key="14">
    <source>
        <dbReference type="EMBL" id="PZP57125.1"/>
    </source>
</evidence>
<organism evidence="14 15">
    <name type="scientific">Micavibrio aeruginosavorus</name>
    <dbReference type="NCBI Taxonomy" id="349221"/>
    <lineage>
        <taxon>Bacteria</taxon>
        <taxon>Pseudomonadati</taxon>
        <taxon>Bdellovibrionota</taxon>
        <taxon>Bdellovibrionia</taxon>
        <taxon>Bdellovibrionales</taxon>
        <taxon>Pseudobdellovibrionaceae</taxon>
        <taxon>Micavibrio</taxon>
    </lineage>
</organism>
<dbReference type="EMBL" id="QFOT01000007">
    <property type="protein sequence ID" value="PZP57125.1"/>
    <property type="molecule type" value="Genomic_DNA"/>
</dbReference>
<keyword evidence="14" id="KW-0966">Cell projection</keyword>
<comment type="subcellular location">
    <subcellularLocation>
        <location evidence="1 9">Bacterial flagellum basal body</location>
    </subcellularLocation>
    <subcellularLocation>
        <location evidence="2">Cell membrane</location>
        <topology evidence="2">Multi-pass membrane protein</topology>
    </subcellularLocation>
</comment>
<evidence type="ECO:0000256" key="10">
    <source>
        <dbReference type="SAM" id="MobiDB-lite"/>
    </source>
</evidence>
<gene>
    <name evidence="14" type="primary">fliF</name>
    <name evidence="14" type="ORF">DI586_01490</name>
</gene>
<feature type="transmembrane region" description="Helical" evidence="11">
    <location>
        <begin position="16"/>
        <end position="35"/>
    </location>
</feature>
<comment type="function">
    <text evidence="9">The M ring may be actively involved in energy transduction.</text>
</comment>
<protein>
    <recommendedName>
        <fullName evidence="9">Flagellar M-ring protein</fullName>
    </recommendedName>
</protein>
<feature type="domain" description="Flagellar M-ring N-terminal" evidence="12">
    <location>
        <begin position="38"/>
        <end position="213"/>
    </location>
</feature>
<keyword evidence="4" id="KW-1003">Cell membrane</keyword>
<dbReference type="InterPro" id="IPR006182">
    <property type="entry name" value="FliF_N_dom"/>
</dbReference>
<evidence type="ECO:0000256" key="5">
    <source>
        <dbReference type="ARBA" id="ARBA00022692"/>
    </source>
</evidence>
<evidence type="ECO:0000256" key="3">
    <source>
        <dbReference type="ARBA" id="ARBA00007971"/>
    </source>
</evidence>
<dbReference type="InterPro" id="IPR013556">
    <property type="entry name" value="Flag_M-ring_C"/>
</dbReference>
<dbReference type="InterPro" id="IPR000067">
    <property type="entry name" value="FlgMring_FliF"/>
</dbReference>
<dbReference type="GO" id="GO:0005886">
    <property type="term" value="C:plasma membrane"/>
    <property type="evidence" value="ECO:0007669"/>
    <property type="project" value="UniProtKB-SubCell"/>
</dbReference>
<accession>A0A2W5FM56</accession>
<dbReference type="PANTHER" id="PTHR30046:SF0">
    <property type="entry name" value="FLAGELLAR M-RING PROTEIN"/>
    <property type="match status" value="1"/>
</dbReference>
<dbReference type="Pfam" id="PF08345">
    <property type="entry name" value="YscJ_FliF_C"/>
    <property type="match status" value="1"/>
</dbReference>
<reference evidence="14 15" key="1">
    <citation type="submission" date="2017-08" db="EMBL/GenBank/DDBJ databases">
        <title>Infants hospitalized years apart are colonized by the same room-sourced microbial strains.</title>
        <authorList>
            <person name="Brooks B."/>
            <person name="Olm M.R."/>
            <person name="Firek B.A."/>
            <person name="Baker R."/>
            <person name="Thomas B.C."/>
            <person name="Morowitz M.J."/>
            <person name="Banfield J.F."/>
        </authorList>
    </citation>
    <scope>NUCLEOTIDE SEQUENCE [LARGE SCALE GENOMIC DNA]</scope>
    <source>
        <strain evidence="14">S2_006_000_R2_64</strain>
    </source>
</reference>
<sequence length="551" mass="59620">MNNFLDTLKKLGPARLSLMGAVLLGLLMFFVFVSMRVSTPELKMLYNDLSTEDSSAVAAKLEELKIPFEISNDATKVMVGSKDVGRARMLLAQEGLPNGGSLGYEIFDKQSNFGTTNFVQNINQVRALEGELARTIGSLDNVKSARVHLVLPQRELFSRENRPASASVFLQLKGTRALDQDQIAGIQSLIASAVPNLRSKDVSIVDSHGVLLARGGEDDASMMSNKADQMRRDYERRMSETIESLVGRTVGLGKVRATVTADLNFDRMTQNEEIFDPASQVVRSTQTAEEAASETEAGSDNVSVENNLPGAAIGGAAGGPTSDSSRTEETTNYEISKTTRNLVRETGEVKKLSVAVMLDGTYVTNDKGEKTYQPRSKEDIDRITALIKSAIGFDTQRGDTIEVANLQFADIDVVPEDDGSKMFGFERSDIIDAVEVLTVAVMIVLVVLLVLQPMVGRLLASEGNPGRDDDNANTDQALLPGMPSQAALAGPGMGGYSGYESPDLPEEDSMIDVQKVEGRVKASSLKKVEDIIAAYPEETVSVLRNWMTSES</sequence>
<name>A0A2W5FM56_9BACT</name>
<evidence type="ECO:0000259" key="12">
    <source>
        <dbReference type="Pfam" id="PF01514"/>
    </source>
</evidence>
<feature type="domain" description="Flagellar M-ring C-terminal" evidence="13">
    <location>
        <begin position="248"/>
        <end position="408"/>
    </location>
</feature>
<evidence type="ECO:0000256" key="4">
    <source>
        <dbReference type="ARBA" id="ARBA00022475"/>
    </source>
</evidence>
<evidence type="ECO:0000259" key="13">
    <source>
        <dbReference type="Pfam" id="PF08345"/>
    </source>
</evidence>
<dbReference type="Proteomes" id="UP000249739">
    <property type="component" value="Unassembled WGS sequence"/>
</dbReference>
<feature type="compositionally biased region" description="Low complexity" evidence="10">
    <location>
        <begin position="284"/>
        <end position="299"/>
    </location>
</feature>
<feature type="region of interest" description="Disordered" evidence="10">
    <location>
        <begin position="276"/>
        <end position="333"/>
    </location>
</feature>
<dbReference type="AlphaFoldDB" id="A0A2W5FM56"/>
<evidence type="ECO:0000256" key="2">
    <source>
        <dbReference type="ARBA" id="ARBA00004651"/>
    </source>
</evidence>
<keyword evidence="14" id="KW-0282">Flagellum</keyword>
<keyword evidence="14" id="KW-0969">Cilium</keyword>
<dbReference type="NCBIfam" id="TIGR00206">
    <property type="entry name" value="fliF"/>
    <property type="match status" value="1"/>
</dbReference>
<feature type="transmembrane region" description="Helical" evidence="11">
    <location>
        <begin position="430"/>
        <end position="451"/>
    </location>
</feature>
<dbReference type="GO" id="GO:0009431">
    <property type="term" value="C:bacterial-type flagellum basal body, MS ring"/>
    <property type="evidence" value="ECO:0007669"/>
    <property type="project" value="InterPro"/>
</dbReference>
<feature type="region of interest" description="Disordered" evidence="10">
    <location>
        <begin position="490"/>
        <end position="509"/>
    </location>
</feature>
<dbReference type="Pfam" id="PF01514">
    <property type="entry name" value="YscJ_FliF"/>
    <property type="match status" value="1"/>
</dbReference>
<dbReference type="PRINTS" id="PR01009">
    <property type="entry name" value="FLGMRINGFLIF"/>
</dbReference>
<dbReference type="InterPro" id="IPR045851">
    <property type="entry name" value="AMP-bd_C_sf"/>
</dbReference>
<dbReference type="PANTHER" id="PTHR30046">
    <property type="entry name" value="FLAGELLAR M-RING PROTEIN"/>
    <property type="match status" value="1"/>
</dbReference>
<dbReference type="GO" id="GO:0071973">
    <property type="term" value="P:bacterial-type flagellum-dependent cell motility"/>
    <property type="evidence" value="ECO:0007669"/>
    <property type="project" value="InterPro"/>
</dbReference>
<comment type="similarity">
    <text evidence="3 9">Belongs to the FliF family.</text>
</comment>
<feature type="region of interest" description="Disordered" evidence="10">
    <location>
        <begin position="461"/>
        <end position="484"/>
    </location>
</feature>
<evidence type="ECO:0000256" key="1">
    <source>
        <dbReference type="ARBA" id="ARBA00004117"/>
    </source>
</evidence>
<evidence type="ECO:0000256" key="6">
    <source>
        <dbReference type="ARBA" id="ARBA00022989"/>
    </source>
</evidence>
<evidence type="ECO:0000256" key="11">
    <source>
        <dbReference type="SAM" id="Phobius"/>
    </source>
</evidence>
<keyword evidence="6 11" id="KW-1133">Transmembrane helix</keyword>
<dbReference type="GO" id="GO:0003774">
    <property type="term" value="F:cytoskeletal motor activity"/>
    <property type="evidence" value="ECO:0007669"/>
    <property type="project" value="InterPro"/>
</dbReference>
<keyword evidence="8 9" id="KW-0975">Bacterial flagellum</keyword>
<dbReference type="Gene3D" id="3.30.300.30">
    <property type="match status" value="1"/>
</dbReference>
<comment type="caution">
    <text evidence="14">The sequence shown here is derived from an EMBL/GenBank/DDBJ whole genome shotgun (WGS) entry which is preliminary data.</text>
</comment>
<dbReference type="PIRSF" id="PIRSF004862">
    <property type="entry name" value="FliF"/>
    <property type="match status" value="1"/>
</dbReference>
<keyword evidence="5 11" id="KW-0812">Transmembrane</keyword>
<evidence type="ECO:0000256" key="7">
    <source>
        <dbReference type="ARBA" id="ARBA00023136"/>
    </source>
</evidence>
<evidence type="ECO:0000313" key="15">
    <source>
        <dbReference type="Proteomes" id="UP000249739"/>
    </source>
</evidence>